<dbReference type="EMBL" id="CP118247">
    <property type="protein sequence ID" value="WDR05223.1"/>
    <property type="molecule type" value="Genomic_DNA"/>
</dbReference>
<dbReference type="RefSeq" id="WP_282210742.1">
    <property type="nucleotide sequence ID" value="NZ_CP118247.1"/>
</dbReference>
<accession>A0ABY7YV33</accession>
<organism evidence="1 2">
    <name type="scientific">Devosia rhodophyticola</name>
    <dbReference type="NCBI Taxonomy" id="3026423"/>
    <lineage>
        <taxon>Bacteria</taxon>
        <taxon>Pseudomonadati</taxon>
        <taxon>Pseudomonadota</taxon>
        <taxon>Alphaproteobacteria</taxon>
        <taxon>Hyphomicrobiales</taxon>
        <taxon>Devosiaceae</taxon>
        <taxon>Devosia</taxon>
    </lineage>
</organism>
<evidence type="ECO:0000313" key="1">
    <source>
        <dbReference type="EMBL" id="WDR05223.1"/>
    </source>
</evidence>
<reference evidence="1 2" key="1">
    <citation type="submission" date="2023-02" db="EMBL/GenBank/DDBJ databases">
        <title>Devosia chondri sp. nov., isolated from the phycosphere of marine algae.</title>
        <authorList>
            <person name="Kim J.M."/>
            <person name="Lee J.K."/>
            <person name="Choi B.J."/>
            <person name="Bayburt H."/>
            <person name="Jeon C.O."/>
        </authorList>
    </citation>
    <scope>NUCLEOTIDE SEQUENCE [LARGE SCALE GENOMIC DNA]</scope>
    <source>
        <strain evidence="1 2">G2-5</strain>
    </source>
</reference>
<name>A0ABY7YV33_9HYPH</name>
<dbReference type="Proteomes" id="UP001222118">
    <property type="component" value="Chromosome"/>
</dbReference>
<proteinExistence type="predicted"/>
<protein>
    <submittedName>
        <fullName evidence="1">Uncharacterized protein</fullName>
    </submittedName>
</protein>
<keyword evidence="2" id="KW-1185">Reference proteome</keyword>
<sequence>MSSDRLGVTVMPEYVQSEGAEAVLDRLVGQLGANQITTSPYVAAQTKPGEGLREPPADAGAGAVRLLDRPLWGAGAVYMRAAPSFVPDDALYARGSYAPQPADELTHTQGHLVGDFLGLAKRRGVETHFAGNGGHSAVFAGAVWRA</sequence>
<evidence type="ECO:0000313" key="2">
    <source>
        <dbReference type="Proteomes" id="UP001222118"/>
    </source>
</evidence>
<gene>
    <name evidence="1" type="ORF">PSQ90_13110</name>
</gene>